<accession>A0A8H6T3Q1</accession>
<keyword evidence="1" id="KW-0378">Hydrolase</keyword>
<name>A0A8H6T3Q1_9AGAR</name>
<dbReference type="GeneID" id="59342408"/>
<evidence type="ECO:0000313" key="2">
    <source>
        <dbReference type="Proteomes" id="UP000636479"/>
    </source>
</evidence>
<gene>
    <name evidence="1" type="ORF">MIND_00303000</name>
</gene>
<dbReference type="OrthoDB" id="10260614at2759"/>
<evidence type="ECO:0000313" key="1">
    <source>
        <dbReference type="EMBL" id="KAF7309327.1"/>
    </source>
</evidence>
<comment type="caution">
    <text evidence="1">The sequence shown here is derived from an EMBL/GenBank/DDBJ whole genome shotgun (WGS) entry which is preliminary data.</text>
</comment>
<dbReference type="RefSeq" id="XP_037222777.1">
    <property type="nucleotide sequence ID" value="XM_037359892.1"/>
</dbReference>
<organism evidence="1 2">
    <name type="scientific">Mycena indigotica</name>
    <dbReference type="NCBI Taxonomy" id="2126181"/>
    <lineage>
        <taxon>Eukaryota</taxon>
        <taxon>Fungi</taxon>
        <taxon>Dikarya</taxon>
        <taxon>Basidiomycota</taxon>
        <taxon>Agaricomycotina</taxon>
        <taxon>Agaricomycetes</taxon>
        <taxon>Agaricomycetidae</taxon>
        <taxon>Agaricales</taxon>
        <taxon>Marasmiineae</taxon>
        <taxon>Mycenaceae</taxon>
        <taxon>Mycena</taxon>
    </lineage>
</organism>
<dbReference type="Proteomes" id="UP000636479">
    <property type="component" value="Unassembled WGS sequence"/>
</dbReference>
<sequence length="147" mass="16128">MDVVDSGGRRLRRSDEGPAAVYPRIFLASNNLVVPPVVILDNTLRPILNTAEVAALFSHPLSAFLSSNPPLPAEPETLEVPYHSSHEWTYANPNGAQHVGRVHRFITGREAGGMKPVFGLTAANPHTRCDRRPRARARLRGHATRKA</sequence>
<dbReference type="GO" id="GO:0016787">
    <property type="term" value="F:hydrolase activity"/>
    <property type="evidence" value="ECO:0007669"/>
    <property type="project" value="UniProtKB-KW"/>
</dbReference>
<reference evidence="1" key="1">
    <citation type="submission" date="2020-05" db="EMBL/GenBank/DDBJ databases">
        <title>Mycena genomes resolve the evolution of fungal bioluminescence.</title>
        <authorList>
            <person name="Tsai I.J."/>
        </authorList>
    </citation>
    <scope>NUCLEOTIDE SEQUENCE</scope>
    <source>
        <strain evidence="1">171206Taipei</strain>
    </source>
</reference>
<keyword evidence="2" id="KW-1185">Reference proteome</keyword>
<protein>
    <submittedName>
        <fullName evidence="1">Glycoside hydrolase family 5 protein</fullName>
    </submittedName>
</protein>
<dbReference type="Gene3D" id="3.90.79.10">
    <property type="entry name" value="Nucleoside Triphosphate Pyrophosphohydrolase"/>
    <property type="match status" value="1"/>
</dbReference>
<dbReference type="EMBL" id="JACAZF010000003">
    <property type="protein sequence ID" value="KAF7309327.1"/>
    <property type="molecule type" value="Genomic_DNA"/>
</dbReference>
<dbReference type="AlphaFoldDB" id="A0A8H6T3Q1"/>
<proteinExistence type="predicted"/>